<dbReference type="NCBIfam" id="TIGR00099">
    <property type="entry name" value="Cof-subfamily"/>
    <property type="match status" value="1"/>
</dbReference>
<accession>A0A1Y1WRB8</accession>
<dbReference type="InterPro" id="IPR036412">
    <property type="entry name" value="HAD-like_sf"/>
</dbReference>
<dbReference type="SFLD" id="SFLDS00003">
    <property type="entry name" value="Haloacid_Dehalogenase"/>
    <property type="match status" value="1"/>
</dbReference>
<dbReference type="Gene3D" id="3.40.50.1000">
    <property type="entry name" value="HAD superfamily/HAD-like"/>
    <property type="match status" value="1"/>
</dbReference>
<dbReference type="NCBIfam" id="TIGR01484">
    <property type="entry name" value="HAD-SF-IIB"/>
    <property type="match status" value="1"/>
</dbReference>
<dbReference type="SFLD" id="SFLDG01140">
    <property type="entry name" value="C2.B:_Phosphomannomutase_and_P"/>
    <property type="match status" value="1"/>
</dbReference>
<dbReference type="GO" id="GO:0000287">
    <property type="term" value="F:magnesium ion binding"/>
    <property type="evidence" value="ECO:0007669"/>
    <property type="project" value="TreeGrafter"/>
</dbReference>
<dbReference type="Proteomes" id="UP000193944">
    <property type="component" value="Unassembled WGS sequence"/>
</dbReference>
<dbReference type="GO" id="GO:0005829">
    <property type="term" value="C:cytosol"/>
    <property type="evidence" value="ECO:0007669"/>
    <property type="project" value="TreeGrafter"/>
</dbReference>
<dbReference type="Gene3D" id="3.30.1240.10">
    <property type="match status" value="1"/>
</dbReference>
<organism evidence="1 2">
    <name type="scientific">Anaeromyces robustus</name>
    <dbReference type="NCBI Taxonomy" id="1754192"/>
    <lineage>
        <taxon>Eukaryota</taxon>
        <taxon>Fungi</taxon>
        <taxon>Fungi incertae sedis</taxon>
        <taxon>Chytridiomycota</taxon>
        <taxon>Chytridiomycota incertae sedis</taxon>
        <taxon>Neocallimastigomycetes</taxon>
        <taxon>Neocallimastigales</taxon>
        <taxon>Neocallimastigaceae</taxon>
        <taxon>Anaeromyces</taxon>
    </lineage>
</organism>
<dbReference type="SUPFAM" id="SSF56784">
    <property type="entry name" value="HAD-like"/>
    <property type="match status" value="1"/>
</dbReference>
<dbReference type="InterPro" id="IPR006379">
    <property type="entry name" value="HAD-SF_hydro_IIB"/>
</dbReference>
<dbReference type="InterPro" id="IPR000150">
    <property type="entry name" value="Cof"/>
</dbReference>
<dbReference type="GO" id="GO:0016791">
    <property type="term" value="F:phosphatase activity"/>
    <property type="evidence" value="ECO:0007669"/>
    <property type="project" value="UniProtKB-ARBA"/>
</dbReference>
<dbReference type="EMBL" id="MCFG01000319">
    <property type="protein sequence ID" value="ORX76081.1"/>
    <property type="molecule type" value="Genomic_DNA"/>
</dbReference>
<proteinExistence type="predicted"/>
<reference evidence="1 2" key="1">
    <citation type="submission" date="2016-08" db="EMBL/GenBank/DDBJ databases">
        <title>A Parts List for Fungal Cellulosomes Revealed by Comparative Genomics.</title>
        <authorList>
            <consortium name="DOE Joint Genome Institute"/>
            <person name="Haitjema C.H."/>
            <person name="Gilmore S.P."/>
            <person name="Henske J.K."/>
            <person name="Solomon K.V."/>
            <person name="De Groot R."/>
            <person name="Kuo A."/>
            <person name="Mondo S.J."/>
            <person name="Salamov A.A."/>
            <person name="Labutti K."/>
            <person name="Zhao Z."/>
            <person name="Chiniquy J."/>
            <person name="Barry K."/>
            <person name="Brewer H.M."/>
            <person name="Purvine S.O."/>
            <person name="Wright A.T."/>
            <person name="Boxma B."/>
            <person name="Van Alen T."/>
            <person name="Hackstein J.H."/>
            <person name="Baker S.E."/>
            <person name="Grigoriev I.V."/>
            <person name="O'Malley M.A."/>
        </authorList>
    </citation>
    <scope>NUCLEOTIDE SEQUENCE [LARGE SCALE GENOMIC DNA]</scope>
    <source>
        <strain evidence="1 2">S4</strain>
    </source>
</reference>
<dbReference type="Pfam" id="PF08282">
    <property type="entry name" value="Hydrolase_3"/>
    <property type="match status" value="1"/>
</dbReference>
<evidence type="ECO:0000313" key="1">
    <source>
        <dbReference type="EMBL" id="ORX76081.1"/>
    </source>
</evidence>
<dbReference type="AlphaFoldDB" id="A0A1Y1WRB8"/>
<sequence>MMLDNLPSAEQIKLIITDVDGTLQNPEHEISKYTVKIINEILDKYDVSFVLATGKTRYSTVDIRKSLHIDNKPKCPAVHTNGCLIYNDKNELIHEIFLDCQEIFDNLDFYERIFKKKSIPYSYFLYCGDICYTTDELYNDILSGFGEYIEIMNEKELFSKLKTGEIKCNKICLFADASIIEEYKQTIKDFMKNYENIEYTQAIPICSEVIPSKCNKGEALKYIMQSLNLKPENVIAFGDGLNDKPMFEVAGYKYAMGNALDELKEIATGVTKSNAEDGEAYILEQIFFKNRNNKK</sequence>
<protein>
    <submittedName>
        <fullName evidence="1">HAD-like protein</fullName>
    </submittedName>
</protein>
<dbReference type="PANTHER" id="PTHR10000:SF8">
    <property type="entry name" value="HAD SUPERFAMILY HYDROLASE-LIKE, TYPE 3"/>
    <property type="match status" value="1"/>
</dbReference>
<gene>
    <name evidence="1" type="ORF">BCR32DRAFT_224558</name>
</gene>
<keyword evidence="2" id="KW-1185">Reference proteome</keyword>
<name>A0A1Y1WRB8_9FUNG</name>
<reference evidence="1 2" key="2">
    <citation type="submission" date="2016-08" db="EMBL/GenBank/DDBJ databases">
        <title>Pervasive Adenine N6-methylation of Active Genes in Fungi.</title>
        <authorList>
            <consortium name="DOE Joint Genome Institute"/>
            <person name="Mondo S.J."/>
            <person name="Dannebaum R.O."/>
            <person name="Kuo R.C."/>
            <person name="Labutti K."/>
            <person name="Haridas S."/>
            <person name="Kuo A."/>
            <person name="Salamov A."/>
            <person name="Ahrendt S.R."/>
            <person name="Lipzen A."/>
            <person name="Sullivan W."/>
            <person name="Andreopoulos W.B."/>
            <person name="Clum A."/>
            <person name="Lindquist E."/>
            <person name="Daum C."/>
            <person name="Ramamoorthy G.K."/>
            <person name="Gryganskyi A."/>
            <person name="Culley D."/>
            <person name="Magnuson J.K."/>
            <person name="James T.Y."/>
            <person name="O'Malley M.A."/>
            <person name="Stajich J.E."/>
            <person name="Spatafora J.W."/>
            <person name="Visel A."/>
            <person name="Grigoriev I.V."/>
        </authorList>
    </citation>
    <scope>NUCLEOTIDE SEQUENCE [LARGE SCALE GENOMIC DNA]</scope>
    <source>
        <strain evidence="1 2">S4</strain>
    </source>
</reference>
<evidence type="ECO:0000313" key="2">
    <source>
        <dbReference type="Proteomes" id="UP000193944"/>
    </source>
</evidence>
<comment type="caution">
    <text evidence="1">The sequence shown here is derived from an EMBL/GenBank/DDBJ whole genome shotgun (WGS) entry which is preliminary data.</text>
</comment>
<dbReference type="PANTHER" id="PTHR10000">
    <property type="entry name" value="PHOSPHOSERINE PHOSPHATASE"/>
    <property type="match status" value="1"/>
</dbReference>
<dbReference type="STRING" id="1754192.A0A1Y1WRB8"/>
<dbReference type="OrthoDB" id="27226at2759"/>
<dbReference type="InterPro" id="IPR023214">
    <property type="entry name" value="HAD_sf"/>
</dbReference>